<dbReference type="SMART" id="SM00382">
    <property type="entry name" value="AAA"/>
    <property type="match status" value="1"/>
</dbReference>
<keyword evidence="3" id="KW-0813">Transport</keyword>
<evidence type="ECO:0000256" key="9">
    <source>
        <dbReference type="ARBA" id="ARBA00023136"/>
    </source>
</evidence>
<keyword evidence="7" id="KW-0067">ATP-binding</keyword>
<reference evidence="12 13" key="1">
    <citation type="submission" date="2024-04" db="EMBL/GenBank/DDBJ databases">
        <title>Tritrichomonas musculus Genome.</title>
        <authorList>
            <person name="Alves-Ferreira E."/>
            <person name="Grigg M."/>
            <person name="Lorenzi H."/>
            <person name="Galac M."/>
        </authorList>
    </citation>
    <scope>NUCLEOTIDE SEQUENCE [LARGE SCALE GENOMIC DNA]</scope>
    <source>
        <strain evidence="12 13">EAF2021</strain>
    </source>
</reference>
<evidence type="ECO:0000313" key="13">
    <source>
        <dbReference type="Proteomes" id="UP001470230"/>
    </source>
</evidence>
<keyword evidence="5" id="KW-0677">Repeat</keyword>
<feature type="transmembrane region" description="Helical" evidence="10">
    <location>
        <begin position="44"/>
        <end position="63"/>
    </location>
</feature>
<evidence type="ECO:0000313" key="12">
    <source>
        <dbReference type="EMBL" id="KAK8847255.1"/>
    </source>
</evidence>
<comment type="caution">
    <text evidence="12">The sequence shown here is derived from an EMBL/GenBank/DDBJ whole genome shotgun (WGS) entry which is preliminary data.</text>
</comment>
<evidence type="ECO:0000256" key="4">
    <source>
        <dbReference type="ARBA" id="ARBA00022692"/>
    </source>
</evidence>
<evidence type="ECO:0000256" key="5">
    <source>
        <dbReference type="ARBA" id="ARBA00022737"/>
    </source>
</evidence>
<sequence length="765" mass="86920">MSNFEENSNEEYDEINIIEAAPLMKQLKIMLKITFLQRIRSSTLFLEIFLPIIFFIFLCLFAAKLDSYTDSLSHPQTDEMIPFSAILGSNPSYGMIPKNDKSVKFIDILNDISVSPIKDKVIYFNNFQEYKDYVFANKEVNDMFYCSELEYSSDTQENSIRISSNGMTVGSLPFLVQDLCATFINYSSDSSLNHPRIFLNYKKYPHSSIFKSDHDTGLNVAIFGTVHSLACLLTTATYYGTEAESGLRDLFTFVGLSFFINEIRWYIVSVVIIFIVSIPCIIALTIIIKINFFLILIFYILVSASYSSYLLFLMSLWPTHQMGNVVTYVILFSLFICIFWGFFDWLYKDSGYTQKYIFSVFPNVAMSFTLAQIGAGSVTKFNQMNGPSCYPVKNGFIYLSVETIVYFILYIFTETFKKRLWLPAPIKWGKPLKKTGIENTSEMNVINVENVTKKYKENTALNNVSFSVNQGETLAIVGPNGAGKSTLMSLLSGTLNLDDGNIFFKGIDIMKNTKKIHQVAGLCPQKNIFMNELTLDEWLKTVCILRNNPDFDYEDILMSLGLEEQRNYRLGKMSGGNQRKACLAAALVCHPPIVILDEATSGVDFTSRTRIWSIISGLDRTTVIMATHTLEECEKIADRIMVIFDGEIAYLETPNDLRQAFNCGYTIITDKENLDAFENIINEVEIDNSIKIEDEKAELSISADNSMILSSILKKISFKYILSIQSLEESIFDNIHKHEMIRSSENINEHSLFGSEDLSVIHPSI</sequence>
<dbReference type="EMBL" id="JAPFFF010000028">
    <property type="protein sequence ID" value="KAK8847255.1"/>
    <property type="molecule type" value="Genomic_DNA"/>
</dbReference>
<keyword evidence="4 10" id="KW-0812">Transmembrane</keyword>
<keyword evidence="9 10" id="KW-0472">Membrane</keyword>
<evidence type="ECO:0000256" key="8">
    <source>
        <dbReference type="ARBA" id="ARBA00022989"/>
    </source>
</evidence>
<evidence type="ECO:0000256" key="2">
    <source>
        <dbReference type="ARBA" id="ARBA00008869"/>
    </source>
</evidence>
<feature type="transmembrane region" description="Helical" evidence="10">
    <location>
        <begin position="395"/>
        <end position="412"/>
    </location>
</feature>
<feature type="transmembrane region" description="Helical" evidence="10">
    <location>
        <begin position="356"/>
        <end position="375"/>
    </location>
</feature>
<dbReference type="PANTHER" id="PTHR19229:SF36">
    <property type="entry name" value="ATP-BINDING CASSETTE SUB-FAMILY A MEMBER 2"/>
    <property type="match status" value="1"/>
</dbReference>
<name>A0ABR2HHG2_9EUKA</name>
<accession>A0ABR2HHG2</accession>
<gene>
    <name evidence="12" type="ORF">M9Y10_019841</name>
</gene>
<dbReference type="PROSITE" id="PS50893">
    <property type="entry name" value="ABC_TRANSPORTER_2"/>
    <property type="match status" value="1"/>
</dbReference>
<dbReference type="InterPro" id="IPR027417">
    <property type="entry name" value="P-loop_NTPase"/>
</dbReference>
<evidence type="ECO:0000256" key="6">
    <source>
        <dbReference type="ARBA" id="ARBA00022741"/>
    </source>
</evidence>
<dbReference type="Proteomes" id="UP001470230">
    <property type="component" value="Unassembled WGS sequence"/>
</dbReference>
<dbReference type="Pfam" id="PF00005">
    <property type="entry name" value="ABC_tran"/>
    <property type="match status" value="1"/>
</dbReference>
<feature type="transmembrane region" description="Helical" evidence="10">
    <location>
        <begin position="325"/>
        <end position="347"/>
    </location>
</feature>
<organism evidence="12 13">
    <name type="scientific">Tritrichomonas musculus</name>
    <dbReference type="NCBI Taxonomy" id="1915356"/>
    <lineage>
        <taxon>Eukaryota</taxon>
        <taxon>Metamonada</taxon>
        <taxon>Parabasalia</taxon>
        <taxon>Tritrichomonadida</taxon>
        <taxon>Tritrichomonadidae</taxon>
        <taxon>Tritrichomonas</taxon>
    </lineage>
</organism>
<feature type="transmembrane region" description="Helical" evidence="10">
    <location>
        <begin position="292"/>
        <end position="313"/>
    </location>
</feature>
<evidence type="ECO:0000259" key="11">
    <source>
        <dbReference type="PROSITE" id="PS50893"/>
    </source>
</evidence>
<feature type="domain" description="ABC transporter" evidence="11">
    <location>
        <begin position="446"/>
        <end position="670"/>
    </location>
</feature>
<keyword evidence="13" id="KW-1185">Reference proteome</keyword>
<feature type="transmembrane region" description="Helical" evidence="10">
    <location>
        <begin position="218"/>
        <end position="239"/>
    </location>
</feature>
<proteinExistence type="inferred from homology"/>
<protein>
    <recommendedName>
        <fullName evidence="11">ABC transporter domain-containing protein</fullName>
    </recommendedName>
</protein>
<dbReference type="InterPro" id="IPR013525">
    <property type="entry name" value="ABC2_TM"/>
</dbReference>
<comment type="similarity">
    <text evidence="2">Belongs to the ABC transporter superfamily. ABCA family.</text>
</comment>
<dbReference type="PANTHER" id="PTHR19229">
    <property type="entry name" value="ATP-BINDING CASSETTE TRANSPORTER SUBFAMILY A ABCA"/>
    <property type="match status" value="1"/>
</dbReference>
<comment type="subcellular location">
    <subcellularLocation>
        <location evidence="1">Membrane</location>
        <topology evidence="1">Multi-pass membrane protein</topology>
    </subcellularLocation>
</comment>
<dbReference type="InterPro" id="IPR017871">
    <property type="entry name" value="ABC_transporter-like_CS"/>
</dbReference>
<evidence type="ECO:0000256" key="1">
    <source>
        <dbReference type="ARBA" id="ARBA00004141"/>
    </source>
</evidence>
<dbReference type="Pfam" id="PF12698">
    <property type="entry name" value="ABC2_membrane_3"/>
    <property type="match status" value="1"/>
</dbReference>
<dbReference type="InterPro" id="IPR003439">
    <property type="entry name" value="ABC_transporter-like_ATP-bd"/>
</dbReference>
<dbReference type="InterPro" id="IPR003593">
    <property type="entry name" value="AAA+_ATPase"/>
</dbReference>
<evidence type="ECO:0000256" key="7">
    <source>
        <dbReference type="ARBA" id="ARBA00022840"/>
    </source>
</evidence>
<keyword evidence="6" id="KW-0547">Nucleotide-binding</keyword>
<dbReference type="InterPro" id="IPR026082">
    <property type="entry name" value="ABCA"/>
</dbReference>
<dbReference type="PROSITE" id="PS00211">
    <property type="entry name" value="ABC_TRANSPORTER_1"/>
    <property type="match status" value="1"/>
</dbReference>
<evidence type="ECO:0000256" key="3">
    <source>
        <dbReference type="ARBA" id="ARBA00022448"/>
    </source>
</evidence>
<keyword evidence="8 10" id="KW-1133">Transmembrane helix</keyword>
<feature type="transmembrane region" description="Helical" evidence="10">
    <location>
        <begin position="263"/>
        <end position="285"/>
    </location>
</feature>
<dbReference type="Gene3D" id="3.40.50.300">
    <property type="entry name" value="P-loop containing nucleotide triphosphate hydrolases"/>
    <property type="match status" value="1"/>
</dbReference>
<evidence type="ECO:0000256" key="10">
    <source>
        <dbReference type="SAM" id="Phobius"/>
    </source>
</evidence>
<dbReference type="SUPFAM" id="SSF52540">
    <property type="entry name" value="P-loop containing nucleoside triphosphate hydrolases"/>
    <property type="match status" value="1"/>
</dbReference>